<gene>
    <name evidence="1" type="ORF">IFJ75_17605</name>
</gene>
<evidence type="ECO:0000313" key="1">
    <source>
        <dbReference type="EMBL" id="QTC91012.1"/>
    </source>
</evidence>
<dbReference type="KEGG" id="bgoe:IFJ75_17605"/>
<evidence type="ECO:0008006" key="3">
    <source>
        <dbReference type="Google" id="ProtNLM"/>
    </source>
</evidence>
<evidence type="ECO:0000313" key="2">
    <source>
        <dbReference type="Proteomes" id="UP000663918"/>
    </source>
</evidence>
<name>A0A975C3Q8_9CAUL</name>
<protein>
    <recommendedName>
        <fullName evidence="3">Lipoprotein</fullName>
    </recommendedName>
</protein>
<sequence length="254" mass="26939">MNRLLAIAALSLLAATASCKRLEKADKAPPAAAPAAAPEVTEALDARTLEGLGFKAAWGAPAPVRRLMPGASRNGAEVIYADGKLVSLGGDQFAFVSQGKLSDAAHIDAGALSIHYLKRTGTGFERLGAWPEFRVDGTFGAPPEWTLRTDLTPAPALLTEAGGVWQGYACSWSGLIELTPEKPVVRVESFPVAYDDSGAKMDERDARAMQATVLPGDKGRSFVVRYAGDRKAEVTYALFGDRYAPTTKPDLLTC</sequence>
<organism evidence="1 2">
    <name type="scientific">Brevundimonas goettingensis</name>
    <dbReference type="NCBI Taxonomy" id="2774190"/>
    <lineage>
        <taxon>Bacteria</taxon>
        <taxon>Pseudomonadati</taxon>
        <taxon>Pseudomonadota</taxon>
        <taxon>Alphaproteobacteria</taxon>
        <taxon>Caulobacterales</taxon>
        <taxon>Caulobacteraceae</taxon>
        <taxon>Brevundimonas</taxon>
    </lineage>
</organism>
<keyword evidence="2" id="KW-1185">Reference proteome</keyword>
<dbReference type="Proteomes" id="UP000663918">
    <property type="component" value="Chromosome"/>
</dbReference>
<dbReference type="EMBL" id="CP062222">
    <property type="protein sequence ID" value="QTC91012.1"/>
    <property type="molecule type" value="Genomic_DNA"/>
</dbReference>
<proteinExistence type="predicted"/>
<accession>A0A975C3Q8</accession>
<dbReference type="AlphaFoldDB" id="A0A975C3Q8"/>
<dbReference type="PROSITE" id="PS51257">
    <property type="entry name" value="PROKAR_LIPOPROTEIN"/>
    <property type="match status" value="1"/>
</dbReference>
<dbReference type="RefSeq" id="WP_207869949.1">
    <property type="nucleotide sequence ID" value="NZ_CP062222.1"/>
</dbReference>
<reference evidence="1" key="1">
    <citation type="submission" date="2020-09" db="EMBL/GenBank/DDBJ databases">
        <title>Brevundimonas sp. LVF2 isolated from a puddle in Goettingen, Germany.</title>
        <authorList>
            <person name="Friedrich I."/>
            <person name="Klassen A."/>
            <person name="Hannes N."/>
            <person name="Schneider D."/>
            <person name="Hertel R."/>
            <person name="Daniel R."/>
        </authorList>
    </citation>
    <scope>NUCLEOTIDE SEQUENCE</scope>
    <source>
        <strain evidence="1">LVF2</strain>
    </source>
</reference>